<evidence type="ECO:0000313" key="1">
    <source>
        <dbReference type="EMBL" id="GAG40071.1"/>
    </source>
</evidence>
<sequence length="245" mass="28106">QYLNALQKPIFSYVDGKVIPAAEALVQTTFLKETILSLTQARNGIANFLTSDQDRSRTILQKVLRPYINRSDRDFIKISRAATNSFFDYAVQTDQNLNMFLKSLLIDKDGIAFQVDKFVEDVLGNPNHPLYENQVVRLLESDPNKRVGDVANNIKLRNNDRKVYEQNSIIYAFRQLKEELGDGSNLYSNILISSILQSGLNNSPISFTSLLPYEDFQKIYNQTLSTLEKNPNLNDFYELGMFERN</sequence>
<protein>
    <submittedName>
        <fullName evidence="1">Uncharacterized protein</fullName>
    </submittedName>
</protein>
<dbReference type="EMBL" id="BARS01047462">
    <property type="protein sequence ID" value="GAG40071.1"/>
    <property type="molecule type" value="Genomic_DNA"/>
</dbReference>
<dbReference type="AlphaFoldDB" id="X0YTV4"/>
<gene>
    <name evidence="1" type="ORF">S01H1_71285</name>
</gene>
<proteinExistence type="predicted"/>
<organism evidence="1">
    <name type="scientific">marine sediment metagenome</name>
    <dbReference type="NCBI Taxonomy" id="412755"/>
    <lineage>
        <taxon>unclassified sequences</taxon>
        <taxon>metagenomes</taxon>
        <taxon>ecological metagenomes</taxon>
    </lineage>
</organism>
<feature type="non-terminal residue" evidence="1">
    <location>
        <position position="245"/>
    </location>
</feature>
<reference evidence="1" key="1">
    <citation type="journal article" date="2014" name="Front. Microbiol.">
        <title>High frequency of phylogenetically diverse reductive dehalogenase-homologous genes in deep subseafloor sedimentary metagenomes.</title>
        <authorList>
            <person name="Kawai M."/>
            <person name="Futagami T."/>
            <person name="Toyoda A."/>
            <person name="Takaki Y."/>
            <person name="Nishi S."/>
            <person name="Hori S."/>
            <person name="Arai W."/>
            <person name="Tsubouchi T."/>
            <person name="Morono Y."/>
            <person name="Uchiyama I."/>
            <person name="Ito T."/>
            <person name="Fujiyama A."/>
            <person name="Inagaki F."/>
            <person name="Takami H."/>
        </authorList>
    </citation>
    <scope>NUCLEOTIDE SEQUENCE</scope>
    <source>
        <strain evidence="1">Expedition CK06-06</strain>
    </source>
</reference>
<name>X0YTV4_9ZZZZ</name>
<comment type="caution">
    <text evidence="1">The sequence shown here is derived from an EMBL/GenBank/DDBJ whole genome shotgun (WGS) entry which is preliminary data.</text>
</comment>
<accession>X0YTV4</accession>
<feature type="non-terminal residue" evidence="1">
    <location>
        <position position="1"/>
    </location>
</feature>